<sequence>MAVWALGDIQGCYDALRGLLEQINFDPRHDTLWFAGDLVNRGPKSLETLRYLHHLNAITVLGNHDLHLLASAHIPKYRKHKDTLQQIIDAEDGFELLDWLRHQPLLYHDEHSGYTLIHAGLPPQWDLQTAQVCAAEVETVLRGPDYIDFLENMYGNQPDQWSESLCGQDRLRFITNCLTRLRYCDADGRLALEHKGPPGSQPKHLKPWFEWPRKSADMKILFGHWSTLGPLDGDGIHALDTGCLWGGKLTAIRLDRPQPKREEYDCPEAKSPTKIR</sequence>
<feature type="domain" description="Calcineurin-like phosphoesterase" evidence="9">
    <location>
        <begin position="1"/>
        <end position="130"/>
    </location>
</feature>
<dbReference type="InterPro" id="IPR004843">
    <property type="entry name" value="Calcineurin-like_PHP"/>
</dbReference>
<evidence type="ECO:0000256" key="5">
    <source>
        <dbReference type="ARBA" id="ARBA00031248"/>
    </source>
</evidence>
<dbReference type="PRINTS" id="PR00114">
    <property type="entry name" value="STPHPHTASE"/>
</dbReference>
<dbReference type="SUPFAM" id="SSF56300">
    <property type="entry name" value="Metallo-dependent phosphatases"/>
    <property type="match status" value="1"/>
</dbReference>
<comment type="similarity">
    <text evidence="2">Belongs to the Ap4A hydrolase family.</text>
</comment>
<comment type="function">
    <text evidence="1">Hydrolyzes diadenosine 5',5'''-P1,P4-tetraphosphate to yield ADP.</text>
</comment>
<evidence type="ECO:0000256" key="8">
    <source>
        <dbReference type="ARBA" id="ARBA00049417"/>
    </source>
</evidence>
<evidence type="ECO:0000256" key="4">
    <source>
        <dbReference type="ARBA" id="ARBA00022801"/>
    </source>
</evidence>
<dbReference type="PIRSF" id="PIRSF000903">
    <property type="entry name" value="B5n-ttraPtase_sm"/>
    <property type="match status" value="1"/>
</dbReference>
<evidence type="ECO:0000259" key="9">
    <source>
        <dbReference type="Pfam" id="PF00149"/>
    </source>
</evidence>
<proteinExistence type="inferred from homology"/>
<reference evidence="10" key="1">
    <citation type="submission" date="2018-06" db="EMBL/GenBank/DDBJ databases">
        <authorList>
            <person name="Zhirakovskaya E."/>
        </authorList>
    </citation>
    <scope>NUCLEOTIDE SEQUENCE</scope>
</reference>
<dbReference type="CDD" id="cd07422">
    <property type="entry name" value="MPP_ApaH"/>
    <property type="match status" value="1"/>
</dbReference>
<dbReference type="InterPro" id="IPR006186">
    <property type="entry name" value="Ser/Thr-sp_prot-phosphatase"/>
</dbReference>
<name>A0A3B0Z839_9ZZZZ</name>
<evidence type="ECO:0000256" key="6">
    <source>
        <dbReference type="ARBA" id="ARBA00032248"/>
    </source>
</evidence>
<organism evidence="10">
    <name type="scientific">hydrothermal vent metagenome</name>
    <dbReference type="NCBI Taxonomy" id="652676"/>
    <lineage>
        <taxon>unclassified sequences</taxon>
        <taxon>metagenomes</taxon>
        <taxon>ecological metagenomes</taxon>
    </lineage>
</organism>
<dbReference type="NCBIfam" id="TIGR00668">
    <property type="entry name" value="apaH"/>
    <property type="match status" value="1"/>
</dbReference>
<keyword evidence="4 10" id="KW-0378">Hydrolase</keyword>
<dbReference type="Gene3D" id="3.60.21.10">
    <property type="match status" value="1"/>
</dbReference>
<evidence type="ECO:0000256" key="7">
    <source>
        <dbReference type="ARBA" id="ARBA00033210"/>
    </source>
</evidence>
<dbReference type="HAMAP" id="MF_00199">
    <property type="entry name" value="ApaH"/>
    <property type="match status" value="1"/>
</dbReference>
<dbReference type="AlphaFoldDB" id="A0A3B0Z839"/>
<dbReference type="EMBL" id="UOFN01000070">
    <property type="protein sequence ID" value="VAW76846.1"/>
    <property type="molecule type" value="Genomic_DNA"/>
</dbReference>
<evidence type="ECO:0000256" key="3">
    <source>
        <dbReference type="ARBA" id="ARBA00012506"/>
    </source>
</evidence>
<evidence type="ECO:0000256" key="1">
    <source>
        <dbReference type="ARBA" id="ARBA00003413"/>
    </source>
</evidence>
<evidence type="ECO:0000313" key="10">
    <source>
        <dbReference type="EMBL" id="VAW76846.1"/>
    </source>
</evidence>
<gene>
    <name evidence="10" type="ORF">MNBD_GAMMA15-2619</name>
</gene>
<dbReference type="InterPro" id="IPR004617">
    <property type="entry name" value="ApaH"/>
</dbReference>
<dbReference type="InterPro" id="IPR029052">
    <property type="entry name" value="Metallo-depent_PP-like"/>
</dbReference>
<comment type="catalytic activity">
    <reaction evidence="8">
        <text>P(1),P(4)-bis(5'-adenosyl) tetraphosphate + H2O = 2 ADP + 2 H(+)</text>
        <dbReference type="Rhea" id="RHEA:24252"/>
        <dbReference type="ChEBI" id="CHEBI:15377"/>
        <dbReference type="ChEBI" id="CHEBI:15378"/>
        <dbReference type="ChEBI" id="CHEBI:58141"/>
        <dbReference type="ChEBI" id="CHEBI:456216"/>
        <dbReference type="EC" id="3.6.1.41"/>
    </reaction>
</comment>
<dbReference type="PANTHER" id="PTHR40942">
    <property type="match status" value="1"/>
</dbReference>
<dbReference type="NCBIfam" id="NF001204">
    <property type="entry name" value="PRK00166.1"/>
    <property type="match status" value="1"/>
</dbReference>
<dbReference type="GO" id="GO:0008803">
    <property type="term" value="F:bis(5'-nucleosyl)-tetraphosphatase (symmetrical) activity"/>
    <property type="evidence" value="ECO:0007669"/>
    <property type="project" value="UniProtKB-EC"/>
</dbReference>
<dbReference type="Pfam" id="PF00149">
    <property type="entry name" value="Metallophos"/>
    <property type="match status" value="1"/>
</dbReference>
<evidence type="ECO:0000256" key="2">
    <source>
        <dbReference type="ARBA" id="ARBA00005419"/>
    </source>
</evidence>
<dbReference type="EC" id="3.6.1.41" evidence="3"/>
<accession>A0A3B0Z839</accession>
<protein>
    <recommendedName>
        <fullName evidence="3">bis(5'-nucleosyl)-tetraphosphatase (symmetrical)</fullName>
        <ecNumber evidence="3">3.6.1.41</ecNumber>
    </recommendedName>
    <alternativeName>
        <fullName evidence="6">Ap4A hydrolase</fullName>
    </alternativeName>
    <alternativeName>
        <fullName evidence="5">Diadenosine 5',5'''-P1,P4-tetraphosphate pyrophosphohydrolase</fullName>
    </alternativeName>
    <alternativeName>
        <fullName evidence="7">Diadenosine tetraphosphatase</fullName>
    </alternativeName>
</protein>
<dbReference type="PANTHER" id="PTHR40942:SF4">
    <property type="entry name" value="CYTOCHROME C5"/>
    <property type="match status" value="1"/>
</dbReference>